<proteinExistence type="predicted"/>
<name>A0A2W5Z258_9BACT</name>
<dbReference type="EMBL" id="JAEKNS010000074">
    <property type="protein sequence ID" value="MBJ7594603.1"/>
    <property type="molecule type" value="Genomic_DNA"/>
</dbReference>
<dbReference type="Proteomes" id="UP000606991">
    <property type="component" value="Unassembled WGS sequence"/>
</dbReference>
<dbReference type="RefSeq" id="WP_337310935.1">
    <property type="nucleotide sequence ID" value="NZ_JAEKNS010000074.1"/>
</dbReference>
<dbReference type="EMBL" id="QHBU01000267">
    <property type="protein sequence ID" value="PZR78207.1"/>
    <property type="molecule type" value="Genomic_DNA"/>
</dbReference>
<comment type="caution">
    <text evidence="3">The sequence shown here is derived from an EMBL/GenBank/DDBJ whole genome shotgun (WGS) entry which is preliminary data.</text>
</comment>
<reference evidence="2 5" key="3">
    <citation type="submission" date="2020-10" db="EMBL/GenBank/DDBJ databases">
        <title>Ca. Dormibacterota MAGs.</title>
        <authorList>
            <person name="Montgomery K."/>
        </authorList>
    </citation>
    <scope>NUCLEOTIDE SEQUENCE [LARGE SCALE GENOMIC DNA]</scope>
    <source>
        <strain evidence="2">SC8812_S17_18</strain>
    </source>
</reference>
<sequence length="142" mass="15491">MLSRLRFLKRLAVDLPRQARLAYCLMRDARVPLHTKIAFGAGLAVIVTPFIDLPAAIPVVGELDMVALSLLALRLFIAACPDDVVNDVEQQVLEGRSVFDEDLRGGERVATMISRRFDHGDAASHHQALPQEPATEHTGVGA</sequence>
<evidence type="ECO:0000256" key="1">
    <source>
        <dbReference type="SAM" id="MobiDB-lite"/>
    </source>
</evidence>
<organism evidence="3 4">
    <name type="scientific">Candidatus Aeolococcus gillhamiae</name>
    <dbReference type="NCBI Taxonomy" id="3127015"/>
    <lineage>
        <taxon>Bacteria</taxon>
        <taxon>Bacillati</taxon>
        <taxon>Candidatus Dormiibacterota</taxon>
        <taxon>Candidatus Dormibacteria</taxon>
        <taxon>Candidatus Aeolococcales</taxon>
        <taxon>Candidatus Aeolococcaceae</taxon>
        <taxon>Candidatus Aeolococcus</taxon>
    </lineage>
</organism>
<reference evidence="3 4" key="1">
    <citation type="journal article" date="2017" name="Nature">
        <title>Atmospheric trace gases support primary production in Antarctic desert surface soil.</title>
        <authorList>
            <person name="Ji M."/>
            <person name="Greening C."/>
            <person name="Vanwonterghem I."/>
            <person name="Carere C.R."/>
            <person name="Bay S.K."/>
            <person name="Steen J.A."/>
            <person name="Montgomery K."/>
            <person name="Lines T."/>
            <person name="Beardall J."/>
            <person name="van Dorst J."/>
            <person name="Snape I."/>
            <person name="Stott M.B."/>
            <person name="Hugenholtz P."/>
            <person name="Ferrari B.C."/>
        </authorList>
    </citation>
    <scope>NUCLEOTIDE SEQUENCE [LARGE SCALE GENOMIC DNA]</scope>
    <source>
        <strain evidence="3">RRmetagenome_bin12</strain>
    </source>
</reference>
<dbReference type="AlphaFoldDB" id="A0A2W5Z258"/>
<reference evidence="3" key="2">
    <citation type="submission" date="2018-05" db="EMBL/GenBank/DDBJ databases">
        <authorList>
            <person name="Ferrari B."/>
        </authorList>
    </citation>
    <scope>NUCLEOTIDE SEQUENCE</scope>
    <source>
        <strain evidence="3">RRmetagenome_bin12</strain>
    </source>
</reference>
<gene>
    <name evidence="3" type="ORF">DLM65_13615</name>
    <name evidence="2" type="ORF">JF886_07015</name>
</gene>
<dbReference type="Proteomes" id="UP000248724">
    <property type="component" value="Unassembled WGS sequence"/>
</dbReference>
<evidence type="ECO:0000313" key="4">
    <source>
        <dbReference type="Proteomes" id="UP000248724"/>
    </source>
</evidence>
<accession>A0A934N573</accession>
<evidence type="ECO:0000313" key="2">
    <source>
        <dbReference type="EMBL" id="MBJ7594603.1"/>
    </source>
</evidence>
<accession>A0A2W5Z258</accession>
<feature type="region of interest" description="Disordered" evidence="1">
    <location>
        <begin position="122"/>
        <end position="142"/>
    </location>
</feature>
<evidence type="ECO:0000313" key="5">
    <source>
        <dbReference type="Proteomes" id="UP000606991"/>
    </source>
</evidence>
<evidence type="ECO:0000313" key="3">
    <source>
        <dbReference type="EMBL" id="PZR78207.1"/>
    </source>
</evidence>
<protein>
    <recommendedName>
        <fullName evidence="6">DUF1232 domain-containing protein</fullName>
    </recommendedName>
</protein>
<evidence type="ECO:0008006" key="6">
    <source>
        <dbReference type="Google" id="ProtNLM"/>
    </source>
</evidence>